<name>A0A939JBP8_9BACT</name>
<organism evidence="1 2">
    <name type="scientific">Hymenobacter telluris</name>
    <dbReference type="NCBI Taxonomy" id="2816474"/>
    <lineage>
        <taxon>Bacteria</taxon>
        <taxon>Pseudomonadati</taxon>
        <taxon>Bacteroidota</taxon>
        <taxon>Cytophagia</taxon>
        <taxon>Cytophagales</taxon>
        <taxon>Hymenobacteraceae</taxon>
        <taxon>Hymenobacter</taxon>
    </lineage>
</organism>
<protein>
    <submittedName>
        <fullName evidence="1">Uncharacterized protein</fullName>
    </submittedName>
</protein>
<accession>A0A939JBP8</accession>
<evidence type="ECO:0000313" key="2">
    <source>
        <dbReference type="Proteomes" id="UP000664144"/>
    </source>
</evidence>
<keyword evidence="2" id="KW-1185">Reference proteome</keyword>
<dbReference type="RefSeq" id="WP_206982648.1">
    <property type="nucleotide sequence ID" value="NZ_JAFLQZ010000003.1"/>
</dbReference>
<proteinExistence type="predicted"/>
<comment type="caution">
    <text evidence="1">The sequence shown here is derived from an EMBL/GenBank/DDBJ whole genome shotgun (WGS) entry which is preliminary data.</text>
</comment>
<sequence length="103" mass="10923">MPENLLMQVEKSVGLTGLGVLLLAQHATPLLASFELYTQWRVQLVFPDGGRLEATAGVEEVSRPAGSLDGAAVETRALLLAQDEVESVPAGTQVYLLTPATSF</sequence>
<dbReference type="EMBL" id="JAFLQZ010000003">
    <property type="protein sequence ID" value="MBO0357520.1"/>
    <property type="molecule type" value="Genomic_DNA"/>
</dbReference>
<gene>
    <name evidence="1" type="ORF">J0X19_06150</name>
</gene>
<dbReference type="Proteomes" id="UP000664144">
    <property type="component" value="Unassembled WGS sequence"/>
</dbReference>
<evidence type="ECO:0000313" key="1">
    <source>
        <dbReference type="EMBL" id="MBO0357520.1"/>
    </source>
</evidence>
<dbReference type="AlphaFoldDB" id="A0A939JBP8"/>
<reference evidence="1" key="1">
    <citation type="submission" date="2021-03" db="EMBL/GenBank/DDBJ databases">
        <authorList>
            <person name="Kim M.K."/>
        </authorList>
    </citation>
    <scope>NUCLEOTIDE SEQUENCE</scope>
    <source>
        <strain evidence="1">BT186</strain>
    </source>
</reference>